<feature type="coiled-coil region" evidence="11">
    <location>
        <begin position="3206"/>
        <end position="3254"/>
    </location>
</feature>
<dbReference type="Gene3D" id="1.20.920.30">
    <property type="match status" value="1"/>
</dbReference>
<evidence type="ECO:0000259" key="17">
    <source>
        <dbReference type="Pfam" id="PF17852"/>
    </source>
</evidence>
<dbReference type="Pfam" id="PF08393">
    <property type="entry name" value="DHC_N2"/>
    <property type="match status" value="1"/>
</dbReference>
<feature type="domain" description="Dynein heavy chain AAA lid" evidence="18">
    <location>
        <begin position="4060"/>
        <end position="4142"/>
    </location>
</feature>
<dbReference type="Pfam" id="PF18198">
    <property type="entry name" value="AAA_lid_11"/>
    <property type="match status" value="1"/>
</dbReference>
<dbReference type="GO" id="GO:0005874">
    <property type="term" value="C:microtubule"/>
    <property type="evidence" value="ECO:0007669"/>
    <property type="project" value="UniProtKB-KW"/>
</dbReference>
<feature type="compositionally biased region" description="Polar residues" evidence="12">
    <location>
        <begin position="23"/>
        <end position="34"/>
    </location>
</feature>
<sequence>MSVHEKDVHRDTTKFTAPRGSSPDRQSTHNSGSVESPIVPLLASSSPTFLGDLPTEHPLNMPQISQLPDTSAVEVPQLVATLGPEMALADSVWMERPGLISSALTAEETQGVKTISPGEYISKEVFTEGSEIGKESKRKCSPLTGIEVFEMFTQKPHLGGLQFYHLKTSEDGLYRPYDLHVVPCIKAGSDHYIFSHTSVIHVKDGSSVGLLKLTEWYREAMLWKALRDIPFFRDYLLRKTFTRWHRNISQASFQRKCKQLQSALLIAVPEFRDALFHLTRQIEELKRVHWLPQDESKTYTLAEFQTALLTSNQQSQSSIEKFLHHCSQILTRVLESCHKTYMELQQEVEEFQLKQCSQPLNLQQTLNRNLHIKLNQIVKVLQKLGRFSALMDCMIVQNLVSITHSKLMSFHNKILKRKQENQGSLFQAELTFGEDGQLALCPTMHLFQEQLLNALQSVVNSTMQVIDDHSSSPDSQGSLALSFSFASDLQQSSPIPDITSCTSVPVKRAYQQHDSALKSTDSFPFEEESCIVSNTKMVVPKLSSLRLQCQRLQGQLYPLCIKQLEWHLHHHAGTQEFEKQQSRIIEKALQEIQNLCENHSWLVNVYSFSNQWSPASLESMRGWPPPKYMEHIQITQSWIKQVHNMPAAFTTSNKLITINCSPLQEMLELLLNTMEEGVLNLMSEELQFYATKLLNDLKKCIECFKLEPIDLKEFANYANMVKCYSETNMHQQLDNLCAFQKIHFENMTSKELTLIEETFGLWNQFVPLLRTAKERVMQQLPSMIDILDNTFSSLTKQLNGLVCSTNTGPYRDLNFENSSHIIPKMRIKSKQLDMIVSQLNELSETNQCLKGQPLDLSFVMAAKLNIEARTKLWEIIELSTTQIQEWKLILFSKFVVSEAQDKLNEWLQQANSIAKGLPSSDEMLQETLHVFEKFSQQLLLLDKLNSPTMKHKHWAHIFKEVDLLVAERQELTVGDLTSSGLWQHQNKISKICSESKAEADMEQAFRRLQQIWEGTEFKLTKFNVCQKKNPQCVAFYLLDLETLMAQAEDSVMTLSSMLFSRHVCDFKREVETFSQLLQELVELLDFCKRYQQKWIFLSRIFYDMSMNTENIDLIEKFSTVDQMFHELIQAISCDPHVLNLVRLKKTRETDCDLHGKKLRTVLLKGLALMEEICSQLLYLLDSPRREFPRLCILSDGEVMELLLLHLTLFSLLSTVRKCFRGVQWFEVDSNSKNDMANQLPEPDLPNTQTWINGVYGSLKEYVPFVCPLKFNANPVVCLESLEKCLQQTVKHLIFKSIAAQLENRPEQNKEVENNGLTLDHDVILITSAKDEDKSLNVIASSFLKLISEYPLQCLLVAEEVLWYNEICNVSSSKAQNKWKDIKAQNTAKLQSLCKAIQNLIADSCNGNLKKQRTVTALRAIILLIMKHSQQIAGLVDIKASLESTFEWQTLMKYRHNAIDKWSNVSQDNPHYSEDSVYVDILGTQLVYGNEYIGPENWMMVNTTSTERAHLGILLSLTSYKCASISGPLMCGKQKIVHQLGWALGQQVFTLKCCSDTNFPVICRMLLGALQSGAWLVLSSVDLLEQGILSFLGQCLTDIQQSLSIIMENGQQTEVQNHSDNVQRKMMTEIKCKGLFGEKNILAKLSYGCIIISSNSYSAEIPENLRITTRPVSLMHPDYGIISEIMLISLGFSEAACISRRLISLLSLAKDSCCLPEFVCRDQCSWLVLLRKVIDASAVYLYKLDKETYAERPIEAFENRLQDYLLPSHRITNKNTMANAIREEQALIKGVMSVLLSAISDHNRACQFSTIFEEIFPAARYCPDFQYIIEENERNALRNAVTEELQQTAFCADSQILHNALNLHQALKFSRAVVIVGPAGSGKTTLYRALAGALRRLAETFVQEHVADPSILLRSCWSLVDTIVLFPNALSHEELFGASYKQSGSWRDGAITKVLRDTERHDFTFHSLPQIKQKDGPRRVKYLVLDGEPLTCPKWIDFLSTFANPENPFFCLSSGEKIHISQEGLKILVETISLEDATPSSLAWCGLVYVSGNDMWKNVWKAEIDVLYRQHDLDKKTVKMWTCLAEDIFSCTIIFLKHKGLTSVISSEGHGASKSSPGITDGLQEIMSFIKILHALLGESKNEIDLKSACEQKREPTLKPPVTEPNARNLFLIAYIWGFGGQLHPRYWPQFDIFAREVLFKCRYKIEVPVPGTVFEHFFNLNEEMLEDATCSFMENSGPQHSCTPVSQYKKYAYLLERLLEAHYPALLVGEAGSGKTVLCKTLIRKRPHLRLPINPLLCSADLHNILEGIGSQNASPNSLDSIKQHEGLFLFVDDLHESAIGKTSATLETLRQCISKGGLWTSDGYHFKLFSSGAVSYLGSCRTLERQKSGYSQISPRLSRLFNILALPLMTADILYSFHSSHLQQWLKNFPPMSSMADMAHCIVDTTYDVYLAVCKHLSPAAYSPYVVFSVSDLQKVFQGMYLFDSRTTAQHLNQRWPSHSFQSFSSTSFSAFDPDFLGPVMNILSIARLWMHECLHTFGDRLSSDEERQKLISFTLQASEKHFGSKLVTESQIFGEMSSRGCLSESTTTNGINQQGQVTMQRDIVECIASRIESFTPPMDVVNSGLSDLPDSDYSVELSSSDSTAACEKPHTIFRPEQLLFEISSSSHDMVFGPEFTRRHVCRAQKFKQNTYEERDIDVLIQQLTNIVKNKEEKDTCWKSAKFAVYHQRVRQLMHILRVLLIPNGHGVLIGSAKKTGRKTTIRLAAYLTGYHLIEVHCGNEVRLNELLEEAQHQIDMNRKHVIVLLHESTSQATRDELLVIMETWHHGEDMSSHISALLKNSPNQSIHRFNKRKKQRHIHVFLLLPLSQHTDQRELEQSSVIARHVTKALTLCYCVEVYHPWSTKTLVKIASVHLKNSLDDNTLVTNISQAMAEIHRSATKYASAFLNTVSKNLFSPQTYIELIENFNHLFDHICEKGRTHSNRLETVLGRVNDLTDTAQDYSQEIFGIKVKIQEAHKELSHSQMAMDIECAVCEQTHQQCLLEESCLSELQEQLDLAEKQAEDTFNEVNPLYEAALMALLSLNQSDIEEVRHYRQPPDGVVILLNAICKLFNCSCDWKSVKHLFGQLDFLQELKFFDHSKINDELFEELGEIVHSPNFQTDLICGVSKACESLCNWVRAVYQYACVKRQMAPHEAHKIHVNNCMAEIRARLKVARMHKEAARERLEVAEKQHQAINNKLQDLSAELSKVEIQEKEVAFTIKQVRYYMEKWNIAKNESEMNDHTIPGDALLLAAAITYLGPFGPEIRLELLKKWHKMCLTGTIAVSPEDVRTSLFDETQLLSTETAHTVQIPVAVELHMSLSQALGWDSHHLEEVSPIDVLKLLLWGHRTPWAHKWTLLTDTQQHKECTFQTRQREYSDQFPVNAGRSEKENEFELIVSADDPEFIHKISHGATKGLKVLVTEIEHAVPSDEFLSILNRPAGTHIFDVFDPVTTPHPEFCLFLSTSLPAKVLLEEIHPFILIKVKVIDLSLSTSEVKDIVLSDLMKSNCSELWLRHSQLQKDKQVLQDKLHSEEVSLMDYILQSSTPLLQDPQFLPYVSLCQKASLRLEAGIEKLSNYMDDNKAIINAFHCIAALATALYQDIQDVGRLYPFYSFPLCNFLIALRKTLALKVWSDVICSGEMLEGVGTSDILHRIVCHVFAHYRPYLFPNHAELLWLYFSFAFFIHTEGCPEIERVIFLRGLNGIESTVYSASAEQSASILPNWIPTQTKVHLGLLEKLSSFHGLTSSLRNSSRQWQEYFHFPSATVAGTVPCQSNSQLTLLQRAILWKTFCPQWLAAVVDDFSACQLGQNIQSAMEGGPHISSPEALLSFLSTNNCPVIVTMPSPTEIRTGSIHPLHWIKHFGRHQEEMKGVRVVVHSFGSKCQKHDVLSSLNTAVQTGHWLVLNNCHLLDHWDARVITQLRQLIFCTGQGHWMNSEADTGIDLIGGDPGYKVHPHFRLWFITKGSAPLSIPAFIRMGAMHLVLDSQWNLKDELYFSLRQVTSTVPQTMNVEDPLLLCAILHSVLIQRQKLKHLGHGSIYKWSCEDLLALIDAHARITKQCHDPIGALEYVAVYLIYGGHVSDPADLEAVKAVCSVCLQPPLSTWGSGPHILTEIISTTGYFDEDILKAVQYCAETTLNNNDALLLGFSAEVTIDVIKFRSKTLRNLLLQSQDSFAAVRQYGMFNNLLAQTHYKMAQETLQALQTKFELAKKNRSVSEGKVSLSPIHTFLWTEWENLSEIVSSLLENAKKPLKDPSASPKITSSVISKLESRANLLQMYQLKEYSDSLPIYCLSAFANPRGFLAAVIRETVHNKHSDISNITLQFQVVGAAASPSSTPSNGIYLSGLELHGALWDKQLGALQDTLSPTPCPFPLLLVRTQETNYNLNDSSQSSPSNSYAMPLYKCPLYLESHSEDAAWSLSVDNIVTYVPLMTTLDPVLCKMRRVRLVSTLKENKLKKL</sequence>
<dbReference type="Pfam" id="PF18199">
    <property type="entry name" value="Dynein_C"/>
    <property type="match status" value="1"/>
</dbReference>
<evidence type="ECO:0000256" key="1">
    <source>
        <dbReference type="ARBA" id="ARBA00004245"/>
    </source>
</evidence>
<dbReference type="PANTHER" id="PTHR45703:SF36">
    <property type="entry name" value="DYNEIN HEAVY CHAIN, CYTOPLASMIC"/>
    <property type="match status" value="1"/>
</dbReference>
<gene>
    <name evidence="20" type="ORF">HF521_002780</name>
</gene>
<evidence type="ECO:0000259" key="19">
    <source>
        <dbReference type="Pfam" id="PF18199"/>
    </source>
</evidence>
<feature type="domain" description="Dynein heavy chain coiled coil stalk" evidence="15">
    <location>
        <begin position="3045"/>
        <end position="3316"/>
    </location>
</feature>
<evidence type="ECO:0000259" key="16">
    <source>
        <dbReference type="Pfam" id="PF12780"/>
    </source>
</evidence>
<protein>
    <recommendedName>
        <fullName evidence="22">Dynein heavy chain domain-containing protein 1</fullName>
    </recommendedName>
</protein>
<feature type="domain" description="Dynein heavy chain C-terminal" evidence="19">
    <location>
        <begin position="4300"/>
        <end position="4487"/>
    </location>
</feature>
<accession>A0A8T0B5H6</accession>
<keyword evidence="10" id="KW-0206">Cytoskeleton</keyword>
<dbReference type="Pfam" id="PF12780">
    <property type="entry name" value="AAA_8"/>
    <property type="match status" value="1"/>
</dbReference>
<evidence type="ECO:0000256" key="2">
    <source>
        <dbReference type="ARBA" id="ARBA00008887"/>
    </source>
</evidence>
<dbReference type="PANTHER" id="PTHR45703">
    <property type="entry name" value="DYNEIN HEAVY CHAIN"/>
    <property type="match status" value="1"/>
</dbReference>
<dbReference type="Gene3D" id="1.20.140.100">
    <property type="entry name" value="Dynein heavy chain, N-terminal domain 2"/>
    <property type="match status" value="1"/>
</dbReference>
<dbReference type="Gene3D" id="1.10.8.720">
    <property type="entry name" value="Region D6 of dynein motor"/>
    <property type="match status" value="1"/>
</dbReference>
<dbReference type="InterPro" id="IPR042219">
    <property type="entry name" value="AAA_lid_11_sf"/>
</dbReference>
<dbReference type="InterPro" id="IPR027417">
    <property type="entry name" value="P-loop_NTPase"/>
</dbReference>
<evidence type="ECO:0000256" key="12">
    <source>
        <dbReference type="SAM" id="MobiDB-lite"/>
    </source>
</evidence>
<dbReference type="Gene3D" id="3.20.180.20">
    <property type="entry name" value="Dynein heavy chain, N-terminal domain 2"/>
    <property type="match status" value="1"/>
</dbReference>
<dbReference type="GO" id="GO:0030286">
    <property type="term" value="C:dynein complex"/>
    <property type="evidence" value="ECO:0007669"/>
    <property type="project" value="UniProtKB-KW"/>
</dbReference>
<dbReference type="OrthoDB" id="5986589at2759"/>
<evidence type="ECO:0000256" key="7">
    <source>
        <dbReference type="ARBA" id="ARBA00023017"/>
    </source>
</evidence>
<dbReference type="Pfam" id="PF12774">
    <property type="entry name" value="AAA_6"/>
    <property type="match status" value="1"/>
</dbReference>
<feature type="domain" description="Dynein heavy chain hydrolytic ATP-binding dynein motor region" evidence="14">
    <location>
        <begin position="1487"/>
        <end position="1711"/>
    </location>
</feature>
<dbReference type="EMBL" id="JABFDY010000012">
    <property type="protein sequence ID" value="KAF7699822.1"/>
    <property type="molecule type" value="Genomic_DNA"/>
</dbReference>
<dbReference type="InterPro" id="IPR042228">
    <property type="entry name" value="Dynein_linker_3"/>
</dbReference>
<evidence type="ECO:0000259" key="15">
    <source>
        <dbReference type="Pfam" id="PF12777"/>
    </source>
</evidence>
<dbReference type="GO" id="GO:0045505">
    <property type="term" value="F:dynein intermediate chain binding"/>
    <property type="evidence" value="ECO:0007669"/>
    <property type="project" value="InterPro"/>
</dbReference>
<dbReference type="InterPro" id="IPR041466">
    <property type="entry name" value="Dynein_AAA5_ext"/>
</dbReference>
<evidence type="ECO:0000256" key="9">
    <source>
        <dbReference type="ARBA" id="ARBA00023175"/>
    </source>
</evidence>
<dbReference type="InterPro" id="IPR024317">
    <property type="entry name" value="Dynein_heavy_chain_D4_dom"/>
</dbReference>
<dbReference type="Gene3D" id="3.40.50.300">
    <property type="entry name" value="P-loop containing nucleotide triphosphate hydrolases"/>
    <property type="match status" value="6"/>
</dbReference>
<dbReference type="InterPro" id="IPR043157">
    <property type="entry name" value="Dynein_AAA1S"/>
</dbReference>
<dbReference type="InterPro" id="IPR035699">
    <property type="entry name" value="AAA_6"/>
</dbReference>
<evidence type="ECO:0000259" key="13">
    <source>
        <dbReference type="Pfam" id="PF08393"/>
    </source>
</evidence>
<dbReference type="InterPro" id="IPR041228">
    <property type="entry name" value="Dynein_C"/>
</dbReference>
<dbReference type="Proteomes" id="UP000606274">
    <property type="component" value="Unassembled WGS sequence"/>
</dbReference>
<proteinExistence type="inferred from homology"/>
<evidence type="ECO:0000259" key="14">
    <source>
        <dbReference type="Pfam" id="PF12774"/>
    </source>
</evidence>
<evidence type="ECO:0000313" key="20">
    <source>
        <dbReference type="EMBL" id="KAF7699822.1"/>
    </source>
</evidence>
<comment type="subcellular location">
    <subcellularLocation>
        <location evidence="1">Cytoplasm</location>
        <location evidence="1">Cytoskeleton</location>
    </subcellularLocation>
</comment>
<name>A0A8T0B5H6_SILME</name>
<dbReference type="GO" id="GO:0005524">
    <property type="term" value="F:ATP binding"/>
    <property type="evidence" value="ECO:0007669"/>
    <property type="project" value="UniProtKB-KW"/>
</dbReference>
<evidence type="ECO:0000256" key="3">
    <source>
        <dbReference type="ARBA" id="ARBA00022490"/>
    </source>
</evidence>
<dbReference type="Pfam" id="PF17852">
    <property type="entry name" value="Dynein_AAA_lid"/>
    <property type="match status" value="1"/>
</dbReference>
<organism evidence="20 21">
    <name type="scientific">Silurus meridionalis</name>
    <name type="common">Southern catfish</name>
    <name type="synonym">Silurus soldatovi meridionalis</name>
    <dbReference type="NCBI Taxonomy" id="175797"/>
    <lineage>
        <taxon>Eukaryota</taxon>
        <taxon>Metazoa</taxon>
        <taxon>Chordata</taxon>
        <taxon>Craniata</taxon>
        <taxon>Vertebrata</taxon>
        <taxon>Euteleostomi</taxon>
        <taxon>Actinopterygii</taxon>
        <taxon>Neopterygii</taxon>
        <taxon>Teleostei</taxon>
        <taxon>Ostariophysi</taxon>
        <taxon>Siluriformes</taxon>
        <taxon>Siluridae</taxon>
        <taxon>Silurus</taxon>
    </lineage>
</organism>
<keyword evidence="4" id="KW-0493">Microtubule</keyword>
<feature type="domain" description="Dynein heavy chain AAA 5 extension" evidence="17">
    <location>
        <begin position="2124"/>
        <end position="2222"/>
    </location>
</feature>
<dbReference type="Gene3D" id="1.10.8.710">
    <property type="match status" value="1"/>
</dbReference>
<comment type="similarity">
    <text evidence="2">Belongs to the dynein heavy chain family.</text>
</comment>
<evidence type="ECO:0000256" key="8">
    <source>
        <dbReference type="ARBA" id="ARBA00023054"/>
    </source>
</evidence>
<dbReference type="InterPro" id="IPR013602">
    <property type="entry name" value="Dynein_heavy_linker"/>
</dbReference>
<keyword evidence="9" id="KW-0505">Motor protein</keyword>
<comment type="caution">
    <text evidence="20">The sequence shown here is derived from an EMBL/GenBank/DDBJ whole genome shotgun (WGS) entry which is preliminary data.</text>
</comment>
<feature type="domain" description="Dynein heavy chain AAA module D4" evidence="16">
    <location>
        <begin position="2726"/>
        <end position="2971"/>
    </location>
</feature>
<dbReference type="GO" id="GO:0007018">
    <property type="term" value="P:microtubule-based movement"/>
    <property type="evidence" value="ECO:0007669"/>
    <property type="project" value="InterPro"/>
</dbReference>
<dbReference type="Gene3D" id="1.10.287.2620">
    <property type="match status" value="1"/>
</dbReference>
<evidence type="ECO:0000256" key="10">
    <source>
        <dbReference type="ARBA" id="ARBA00023212"/>
    </source>
</evidence>
<dbReference type="InterPro" id="IPR026983">
    <property type="entry name" value="DHC"/>
</dbReference>
<evidence type="ECO:0000256" key="5">
    <source>
        <dbReference type="ARBA" id="ARBA00022741"/>
    </source>
</evidence>
<dbReference type="Pfam" id="PF12777">
    <property type="entry name" value="MT"/>
    <property type="match status" value="1"/>
</dbReference>
<keyword evidence="21" id="KW-1185">Reference proteome</keyword>
<reference evidence="20" key="1">
    <citation type="submission" date="2020-08" db="EMBL/GenBank/DDBJ databases">
        <title>Chromosome-level assembly of Southern catfish (Silurus meridionalis) provides insights into visual adaptation to the nocturnal and benthic lifestyles.</title>
        <authorList>
            <person name="Zhang Y."/>
            <person name="Wang D."/>
            <person name="Peng Z."/>
        </authorList>
    </citation>
    <scope>NUCLEOTIDE SEQUENCE</scope>
    <source>
        <strain evidence="20">SWU-2019-XX</strain>
        <tissue evidence="20">Muscle</tissue>
    </source>
</reference>
<feature type="region of interest" description="Disordered" evidence="12">
    <location>
        <begin position="45"/>
        <end position="64"/>
    </location>
</feature>
<dbReference type="InterPro" id="IPR024743">
    <property type="entry name" value="Dynein_HC_stalk"/>
</dbReference>
<feature type="compositionally biased region" description="Basic and acidic residues" evidence="12">
    <location>
        <begin position="1"/>
        <end position="13"/>
    </location>
</feature>
<keyword evidence="8 11" id="KW-0175">Coiled coil</keyword>
<keyword evidence="6" id="KW-0067">ATP-binding</keyword>
<keyword evidence="5" id="KW-0547">Nucleotide-binding</keyword>
<dbReference type="Gene3D" id="1.20.920.20">
    <property type="match status" value="1"/>
</dbReference>
<dbReference type="CDD" id="cd00009">
    <property type="entry name" value="AAA"/>
    <property type="match status" value="1"/>
</dbReference>
<keyword evidence="7" id="KW-0243">Dynein</keyword>
<evidence type="ECO:0008006" key="22">
    <source>
        <dbReference type="Google" id="ProtNLM"/>
    </source>
</evidence>
<dbReference type="Gene3D" id="1.20.58.1120">
    <property type="match status" value="1"/>
</dbReference>
<feature type="domain" description="Dynein heavy chain linker" evidence="13">
    <location>
        <begin position="865"/>
        <end position="1294"/>
    </location>
</feature>
<dbReference type="InterPro" id="IPR043160">
    <property type="entry name" value="Dynein_C_barrel"/>
</dbReference>
<dbReference type="Pfam" id="PF12775">
    <property type="entry name" value="AAA_7"/>
    <property type="match status" value="1"/>
</dbReference>
<dbReference type="SUPFAM" id="SSF52540">
    <property type="entry name" value="P-loop containing nucleoside triphosphate hydrolases"/>
    <property type="match status" value="3"/>
</dbReference>
<dbReference type="GO" id="GO:0051959">
    <property type="term" value="F:dynein light intermediate chain binding"/>
    <property type="evidence" value="ECO:0007669"/>
    <property type="project" value="InterPro"/>
</dbReference>
<evidence type="ECO:0000256" key="4">
    <source>
        <dbReference type="ARBA" id="ARBA00022701"/>
    </source>
</evidence>
<dbReference type="InterPro" id="IPR041658">
    <property type="entry name" value="AAA_lid_11"/>
</dbReference>
<evidence type="ECO:0000259" key="18">
    <source>
        <dbReference type="Pfam" id="PF18198"/>
    </source>
</evidence>
<dbReference type="Gene3D" id="3.10.490.20">
    <property type="match status" value="1"/>
</dbReference>
<feature type="region of interest" description="Disordered" evidence="12">
    <location>
        <begin position="1"/>
        <end position="39"/>
    </location>
</feature>
<evidence type="ECO:0000256" key="11">
    <source>
        <dbReference type="SAM" id="Coils"/>
    </source>
</evidence>
<evidence type="ECO:0000313" key="21">
    <source>
        <dbReference type="Proteomes" id="UP000606274"/>
    </source>
</evidence>
<evidence type="ECO:0000256" key="6">
    <source>
        <dbReference type="ARBA" id="ARBA00022840"/>
    </source>
</evidence>
<dbReference type="InterPro" id="IPR042222">
    <property type="entry name" value="Dynein_2_N"/>
</dbReference>
<keyword evidence="3" id="KW-0963">Cytoplasm</keyword>